<gene>
    <name evidence="8" type="ORF">BBF96_00260</name>
</gene>
<evidence type="ECO:0000259" key="7">
    <source>
        <dbReference type="PROSITE" id="PS51078"/>
    </source>
</evidence>
<sequence>MVQSLDRALDILEKIVEAEDGLGVTELSKSLELHKSTIYRLLATLAYRGYVRQDPKNEKYKVGIKLFELGNLALNKLELRREVRPFLEELMSRTGETIHLGILDNDEVVYIDKVESPQTIRMYSKIGKRAPVHCTGLGKVLLAYSSSEVIDKVIEKGLRAYTENTITDVDAFKKHLEEIRRQGFAIDNVEHEEGIRCVAGPIFDYSGNVIASFSISGPTMRVTEEKIPDFAQLVRDYSKKMSRALGFIE</sequence>
<dbReference type="Gene3D" id="1.10.10.10">
    <property type="entry name" value="Winged helix-like DNA-binding domain superfamily/Winged helix DNA-binding domain"/>
    <property type="match status" value="1"/>
</dbReference>
<dbReference type="FunFam" id="1.10.10.10:FF:000056">
    <property type="entry name" value="IclR family transcriptional regulator"/>
    <property type="match status" value="1"/>
</dbReference>
<dbReference type="InterPro" id="IPR005471">
    <property type="entry name" value="Tscrpt_reg_IclR_N"/>
</dbReference>
<comment type="function">
    <text evidence="4">May be an activator protein for the gylABX operon.</text>
</comment>
<protein>
    <recommendedName>
        <fullName evidence="5">Glycerol operon regulatory protein</fullName>
    </recommendedName>
</protein>
<dbReference type="PROSITE" id="PS51077">
    <property type="entry name" value="HTH_ICLR"/>
    <property type="match status" value="1"/>
</dbReference>
<feature type="domain" description="HTH iclR-type" evidence="6">
    <location>
        <begin position="2"/>
        <end position="64"/>
    </location>
</feature>
<dbReference type="InterPro" id="IPR050707">
    <property type="entry name" value="HTH_MetabolicPath_Reg"/>
</dbReference>
<dbReference type="PANTHER" id="PTHR30136:SF24">
    <property type="entry name" value="HTH-TYPE TRANSCRIPTIONAL REPRESSOR ALLR"/>
    <property type="match status" value="1"/>
</dbReference>
<keyword evidence="1" id="KW-0805">Transcription regulation</keyword>
<dbReference type="AlphaFoldDB" id="A0A3Q9HSG7"/>
<evidence type="ECO:0000313" key="8">
    <source>
        <dbReference type="EMBL" id="AZR74760.1"/>
    </source>
</evidence>
<keyword evidence="3" id="KW-0804">Transcription</keyword>
<evidence type="ECO:0000256" key="3">
    <source>
        <dbReference type="ARBA" id="ARBA00023163"/>
    </source>
</evidence>
<evidence type="ECO:0000256" key="5">
    <source>
        <dbReference type="ARBA" id="ARBA00070406"/>
    </source>
</evidence>
<dbReference type="EMBL" id="CP016379">
    <property type="protein sequence ID" value="AZR74760.1"/>
    <property type="molecule type" value="Genomic_DNA"/>
</dbReference>
<dbReference type="GO" id="GO:0003677">
    <property type="term" value="F:DNA binding"/>
    <property type="evidence" value="ECO:0007669"/>
    <property type="project" value="UniProtKB-KW"/>
</dbReference>
<feature type="domain" description="IclR-ED" evidence="7">
    <location>
        <begin position="65"/>
        <end position="247"/>
    </location>
</feature>
<proteinExistence type="predicted"/>
<dbReference type="SUPFAM" id="SSF55781">
    <property type="entry name" value="GAF domain-like"/>
    <property type="match status" value="1"/>
</dbReference>
<dbReference type="Proteomes" id="UP000267250">
    <property type="component" value="Chromosome"/>
</dbReference>
<dbReference type="InterPro" id="IPR036388">
    <property type="entry name" value="WH-like_DNA-bd_sf"/>
</dbReference>
<dbReference type="PROSITE" id="PS51078">
    <property type="entry name" value="ICLR_ED"/>
    <property type="match status" value="1"/>
</dbReference>
<accession>A0A3Q9HSG7</accession>
<dbReference type="Pfam" id="PF01614">
    <property type="entry name" value="IclR_C"/>
    <property type="match status" value="1"/>
</dbReference>
<dbReference type="KEGG" id="aft:BBF96_00260"/>
<dbReference type="GO" id="GO:0045892">
    <property type="term" value="P:negative regulation of DNA-templated transcription"/>
    <property type="evidence" value="ECO:0007669"/>
    <property type="project" value="TreeGrafter"/>
</dbReference>
<evidence type="ECO:0000259" key="6">
    <source>
        <dbReference type="PROSITE" id="PS51077"/>
    </source>
</evidence>
<dbReference type="PANTHER" id="PTHR30136">
    <property type="entry name" value="HELIX-TURN-HELIX TRANSCRIPTIONAL REGULATOR, ICLR FAMILY"/>
    <property type="match status" value="1"/>
</dbReference>
<reference evidence="8 9" key="1">
    <citation type="submission" date="2016-07" db="EMBL/GenBank/DDBJ databases">
        <title>Genome and transcriptome analysis of iron-reducing fermentative bacteria Anoxybacter fermentans.</title>
        <authorList>
            <person name="Zeng X."/>
            <person name="Shao Z."/>
        </authorList>
    </citation>
    <scope>NUCLEOTIDE SEQUENCE [LARGE SCALE GENOMIC DNA]</scope>
    <source>
        <strain evidence="8 9">DY22613</strain>
    </source>
</reference>
<evidence type="ECO:0000313" key="9">
    <source>
        <dbReference type="Proteomes" id="UP000267250"/>
    </source>
</evidence>
<dbReference type="InterPro" id="IPR014757">
    <property type="entry name" value="Tscrpt_reg_IclR_C"/>
</dbReference>
<keyword evidence="2" id="KW-0238">DNA-binding</keyword>
<dbReference type="GO" id="GO:0003700">
    <property type="term" value="F:DNA-binding transcription factor activity"/>
    <property type="evidence" value="ECO:0007669"/>
    <property type="project" value="TreeGrafter"/>
</dbReference>
<dbReference type="Pfam" id="PF09339">
    <property type="entry name" value="HTH_IclR"/>
    <property type="match status" value="1"/>
</dbReference>
<evidence type="ECO:0000256" key="4">
    <source>
        <dbReference type="ARBA" id="ARBA00058938"/>
    </source>
</evidence>
<dbReference type="Gene3D" id="3.30.450.40">
    <property type="match status" value="1"/>
</dbReference>
<keyword evidence="9" id="KW-1185">Reference proteome</keyword>
<dbReference type="SMART" id="SM00346">
    <property type="entry name" value="HTH_ICLR"/>
    <property type="match status" value="1"/>
</dbReference>
<organism evidence="8 9">
    <name type="scientific">Anoxybacter fermentans</name>
    <dbReference type="NCBI Taxonomy" id="1323375"/>
    <lineage>
        <taxon>Bacteria</taxon>
        <taxon>Bacillati</taxon>
        <taxon>Bacillota</taxon>
        <taxon>Clostridia</taxon>
        <taxon>Halanaerobiales</taxon>
        <taxon>Anoxybacter</taxon>
    </lineage>
</organism>
<name>A0A3Q9HSG7_9FIRM</name>
<dbReference type="InterPro" id="IPR036390">
    <property type="entry name" value="WH_DNA-bd_sf"/>
</dbReference>
<dbReference type="InterPro" id="IPR029016">
    <property type="entry name" value="GAF-like_dom_sf"/>
</dbReference>
<evidence type="ECO:0000256" key="1">
    <source>
        <dbReference type="ARBA" id="ARBA00023015"/>
    </source>
</evidence>
<evidence type="ECO:0000256" key="2">
    <source>
        <dbReference type="ARBA" id="ARBA00023125"/>
    </source>
</evidence>
<dbReference type="SUPFAM" id="SSF46785">
    <property type="entry name" value="Winged helix' DNA-binding domain"/>
    <property type="match status" value="1"/>
</dbReference>